<evidence type="ECO:0000313" key="1">
    <source>
        <dbReference type="EMBL" id="RXI02380.1"/>
    </source>
</evidence>
<dbReference type="EMBL" id="RDQH01000330">
    <property type="protein sequence ID" value="RXI02380.1"/>
    <property type="molecule type" value="Genomic_DNA"/>
</dbReference>
<accession>A0A498K2I5</accession>
<evidence type="ECO:0000313" key="2">
    <source>
        <dbReference type="Proteomes" id="UP000290289"/>
    </source>
</evidence>
<name>A0A498K2I5_MALDO</name>
<protein>
    <submittedName>
        <fullName evidence="1">Uncharacterized protein</fullName>
    </submittedName>
</protein>
<sequence>MMSWKPDACDEQMQIALQKEAEMSLYDLDDTPLPNLPSAEKTCRSWIMAAVPKVQELQRAASGRSDAYLRLPAARTSLPTLSISRILLGR</sequence>
<proteinExistence type="predicted"/>
<dbReference type="Proteomes" id="UP000290289">
    <property type="component" value="Chromosome 4"/>
</dbReference>
<keyword evidence="2" id="KW-1185">Reference proteome</keyword>
<gene>
    <name evidence="1" type="ORF">DVH24_030309</name>
</gene>
<reference evidence="1 2" key="1">
    <citation type="submission" date="2018-10" db="EMBL/GenBank/DDBJ databases">
        <title>A high-quality apple genome assembly.</title>
        <authorList>
            <person name="Hu J."/>
        </authorList>
    </citation>
    <scope>NUCLEOTIDE SEQUENCE [LARGE SCALE GENOMIC DNA]</scope>
    <source>
        <strain evidence="2">cv. HFTH1</strain>
        <tissue evidence="1">Young leaf</tissue>
    </source>
</reference>
<comment type="caution">
    <text evidence="1">The sequence shown here is derived from an EMBL/GenBank/DDBJ whole genome shotgun (WGS) entry which is preliminary data.</text>
</comment>
<dbReference type="AlphaFoldDB" id="A0A498K2I5"/>
<organism evidence="1 2">
    <name type="scientific">Malus domestica</name>
    <name type="common">Apple</name>
    <name type="synonym">Pyrus malus</name>
    <dbReference type="NCBI Taxonomy" id="3750"/>
    <lineage>
        <taxon>Eukaryota</taxon>
        <taxon>Viridiplantae</taxon>
        <taxon>Streptophyta</taxon>
        <taxon>Embryophyta</taxon>
        <taxon>Tracheophyta</taxon>
        <taxon>Spermatophyta</taxon>
        <taxon>Magnoliopsida</taxon>
        <taxon>eudicotyledons</taxon>
        <taxon>Gunneridae</taxon>
        <taxon>Pentapetalae</taxon>
        <taxon>rosids</taxon>
        <taxon>fabids</taxon>
        <taxon>Rosales</taxon>
        <taxon>Rosaceae</taxon>
        <taxon>Amygdaloideae</taxon>
        <taxon>Maleae</taxon>
        <taxon>Malus</taxon>
    </lineage>
</organism>